<reference evidence="2 3" key="1">
    <citation type="submission" date="2018-08" db="EMBL/GenBank/DDBJ databases">
        <title>Whole Genome Sequences of Two Pseudoalteromonas piscicida Strains, DE1-A and DE2-A, which Exhibit Strong Antibacterial Activity against Vibrio vulnificus.</title>
        <authorList>
            <person name="Richards G.P."/>
            <person name="Needleman D.S."/>
            <person name="Watson M.A."/>
            <person name="Polson S.W."/>
        </authorList>
    </citation>
    <scope>NUCLEOTIDE SEQUENCE [LARGE SCALE GENOMIC DNA]</scope>
    <source>
        <strain evidence="2 3">DE2-A</strain>
    </source>
</reference>
<proteinExistence type="predicted"/>
<gene>
    <name evidence="2" type="ORF">D0511_16460</name>
</gene>
<feature type="transmembrane region" description="Helical" evidence="1">
    <location>
        <begin position="66"/>
        <end position="90"/>
    </location>
</feature>
<feature type="transmembrane region" description="Helical" evidence="1">
    <location>
        <begin position="97"/>
        <end position="118"/>
    </location>
</feature>
<feature type="transmembrane region" description="Helical" evidence="1">
    <location>
        <begin position="130"/>
        <end position="152"/>
    </location>
</feature>
<evidence type="ECO:0000256" key="1">
    <source>
        <dbReference type="SAM" id="Phobius"/>
    </source>
</evidence>
<feature type="transmembrane region" description="Helical" evidence="1">
    <location>
        <begin position="6"/>
        <end position="31"/>
    </location>
</feature>
<dbReference type="AlphaFoldDB" id="A0AAD0W5D8"/>
<dbReference type="KEGG" id="ppis:B1L02_16405"/>
<accession>A0AAD0W5D8</accession>
<keyword evidence="1" id="KW-0472">Membrane</keyword>
<dbReference type="Proteomes" id="UP000258102">
    <property type="component" value="Chromosome 1"/>
</dbReference>
<feature type="transmembrane region" description="Helical" evidence="1">
    <location>
        <begin position="38"/>
        <end position="60"/>
    </location>
</feature>
<protein>
    <submittedName>
        <fullName evidence="2">Uncharacterized protein</fullName>
    </submittedName>
</protein>
<organism evidence="2 3">
    <name type="scientific">Pseudoalteromonas piscicida</name>
    <dbReference type="NCBI Taxonomy" id="43662"/>
    <lineage>
        <taxon>Bacteria</taxon>
        <taxon>Pseudomonadati</taxon>
        <taxon>Pseudomonadota</taxon>
        <taxon>Gammaproteobacteria</taxon>
        <taxon>Alteromonadales</taxon>
        <taxon>Pseudoalteromonadaceae</taxon>
        <taxon>Pseudoalteromonas</taxon>
    </lineage>
</organism>
<sequence length="171" mass="20009">MLIYDFFGMSIGALVIWGFLMASLLHLFFYILKVQKNLQLLVASILLFTSYFVSDFIIVSDSYNTAIHGIFALFDLFTLLALFLVTYTFFKDEKLEVGVLYTMIGLTVNTVMFFFMYIDTYVYENVTRWLLWYLYSYIVISVDFIMVTSLLVNKDWLGIKWAISKVRARVA</sequence>
<dbReference type="EMBL" id="CP031761">
    <property type="protein sequence ID" value="AXR03487.1"/>
    <property type="molecule type" value="Genomic_DNA"/>
</dbReference>
<name>A0AAD0W5D8_PSEO7</name>
<keyword evidence="1" id="KW-0812">Transmembrane</keyword>
<keyword evidence="1" id="KW-1133">Transmembrane helix</keyword>
<evidence type="ECO:0000313" key="2">
    <source>
        <dbReference type="EMBL" id="AXR03487.1"/>
    </source>
</evidence>
<evidence type="ECO:0000313" key="3">
    <source>
        <dbReference type="Proteomes" id="UP000258102"/>
    </source>
</evidence>